<sequence>MAKNRYNWLNTNDYQKARKKKMGLTFKRQDDLEKMFDKFASIPDPKKDAGKGKGDEEEKQEKGKQKPKK</sequence>
<evidence type="ECO:0000256" key="1">
    <source>
        <dbReference type="SAM" id="MobiDB-lite"/>
    </source>
</evidence>
<dbReference type="STRING" id="1293597.FC20_GL000440"/>
<evidence type="ECO:0000313" key="2">
    <source>
        <dbReference type="EMBL" id="KRL02051.1"/>
    </source>
</evidence>
<comment type="caution">
    <text evidence="2">The sequence shown here is derived from an EMBL/GenBank/DDBJ whole genome shotgun (WGS) entry which is preliminary data.</text>
</comment>
<proteinExistence type="predicted"/>
<dbReference type="Proteomes" id="UP000051074">
    <property type="component" value="Unassembled WGS sequence"/>
</dbReference>
<feature type="region of interest" description="Disordered" evidence="1">
    <location>
        <begin position="37"/>
        <end position="69"/>
    </location>
</feature>
<dbReference type="InterPro" id="IPR047909">
    <property type="entry name" value="SPJ_0845-like_N"/>
</dbReference>
<dbReference type="AlphaFoldDB" id="A0A0R1MCW8"/>
<organism evidence="2 3">
    <name type="scientific">Lactobacillus equicursoris DSM 19284 = JCM 14600 = CIP 110162</name>
    <dbReference type="NCBI Taxonomy" id="1293597"/>
    <lineage>
        <taxon>Bacteria</taxon>
        <taxon>Bacillati</taxon>
        <taxon>Bacillota</taxon>
        <taxon>Bacilli</taxon>
        <taxon>Lactobacillales</taxon>
        <taxon>Lactobacillaceae</taxon>
        <taxon>Lactobacillus</taxon>
    </lineage>
</organism>
<reference evidence="2 3" key="1">
    <citation type="journal article" date="2015" name="Genome Announc.">
        <title>Expanding the biotechnology potential of lactobacilli through comparative genomics of 213 strains and associated genera.</title>
        <authorList>
            <person name="Sun Z."/>
            <person name="Harris H.M."/>
            <person name="McCann A."/>
            <person name="Guo C."/>
            <person name="Argimon S."/>
            <person name="Zhang W."/>
            <person name="Yang X."/>
            <person name="Jeffery I.B."/>
            <person name="Cooney J.C."/>
            <person name="Kagawa T.F."/>
            <person name="Liu W."/>
            <person name="Song Y."/>
            <person name="Salvetti E."/>
            <person name="Wrobel A."/>
            <person name="Rasinkangas P."/>
            <person name="Parkhill J."/>
            <person name="Rea M.C."/>
            <person name="O'Sullivan O."/>
            <person name="Ritari J."/>
            <person name="Douillard F.P."/>
            <person name="Paul Ross R."/>
            <person name="Yang R."/>
            <person name="Briner A.E."/>
            <person name="Felis G.E."/>
            <person name="de Vos W.M."/>
            <person name="Barrangou R."/>
            <person name="Klaenhammer T.R."/>
            <person name="Caufield P.W."/>
            <person name="Cui Y."/>
            <person name="Zhang H."/>
            <person name="O'Toole P.W."/>
        </authorList>
    </citation>
    <scope>NUCLEOTIDE SEQUENCE [LARGE SCALE GENOMIC DNA]</scope>
    <source>
        <strain evidence="2 3">DSM 19284</strain>
    </source>
</reference>
<gene>
    <name evidence="2" type="ORF">FC20_GL000440</name>
</gene>
<accession>A0A0R1MCW8</accession>
<evidence type="ECO:0000313" key="3">
    <source>
        <dbReference type="Proteomes" id="UP000051074"/>
    </source>
</evidence>
<protein>
    <submittedName>
        <fullName evidence="2">Uncharacterized protein</fullName>
    </submittedName>
</protein>
<dbReference type="PATRIC" id="fig|1293597.4.peg.508"/>
<keyword evidence="3" id="KW-1185">Reference proteome</keyword>
<dbReference type="EMBL" id="AZDU01000017">
    <property type="protein sequence ID" value="KRL02051.1"/>
    <property type="molecule type" value="Genomic_DNA"/>
</dbReference>
<name>A0A0R1MCW8_9LACO</name>
<dbReference type="NCBIfam" id="NF040897">
    <property type="entry name" value="SPJ_0845_Nterm"/>
    <property type="match status" value="1"/>
</dbReference>
<feature type="compositionally biased region" description="Basic and acidic residues" evidence="1">
    <location>
        <begin position="44"/>
        <end position="69"/>
    </location>
</feature>